<feature type="domain" description="Peptidase M50" evidence="13">
    <location>
        <begin position="47"/>
        <end position="121"/>
    </location>
</feature>
<comment type="cofactor">
    <cofactor evidence="1">
        <name>Zn(2+)</name>
        <dbReference type="ChEBI" id="CHEBI:29105"/>
    </cofactor>
</comment>
<dbReference type="GO" id="GO:0046872">
    <property type="term" value="F:metal ion binding"/>
    <property type="evidence" value="ECO:0007669"/>
    <property type="project" value="UniProtKB-KW"/>
</dbReference>
<feature type="transmembrane region" description="Helical" evidence="12">
    <location>
        <begin position="99"/>
        <end position="120"/>
    </location>
</feature>
<dbReference type="PANTHER" id="PTHR39188:SF3">
    <property type="entry name" value="STAGE IV SPORULATION PROTEIN FB"/>
    <property type="match status" value="1"/>
</dbReference>
<evidence type="ECO:0000256" key="11">
    <source>
        <dbReference type="ARBA" id="ARBA00023136"/>
    </source>
</evidence>
<evidence type="ECO:0000256" key="7">
    <source>
        <dbReference type="ARBA" id="ARBA00022801"/>
    </source>
</evidence>
<feature type="transmembrane region" description="Helical" evidence="12">
    <location>
        <begin position="140"/>
        <end position="159"/>
    </location>
</feature>
<dbReference type="GO" id="GO:0008237">
    <property type="term" value="F:metallopeptidase activity"/>
    <property type="evidence" value="ECO:0007669"/>
    <property type="project" value="UniProtKB-KW"/>
</dbReference>
<feature type="domain" description="Peptidase M50" evidence="13">
    <location>
        <begin position="139"/>
        <end position="189"/>
    </location>
</feature>
<dbReference type="EMBL" id="UINC01090575">
    <property type="protein sequence ID" value="SVC42637.1"/>
    <property type="molecule type" value="Genomic_DNA"/>
</dbReference>
<evidence type="ECO:0000256" key="5">
    <source>
        <dbReference type="ARBA" id="ARBA00022692"/>
    </source>
</evidence>
<comment type="subcellular location">
    <subcellularLocation>
        <location evidence="2">Membrane</location>
        <topology evidence="2">Multi-pass membrane protein</topology>
    </subcellularLocation>
</comment>
<evidence type="ECO:0000256" key="1">
    <source>
        <dbReference type="ARBA" id="ARBA00001947"/>
    </source>
</evidence>
<feature type="transmembrane region" description="Helical" evidence="12">
    <location>
        <begin position="7"/>
        <end position="33"/>
    </location>
</feature>
<evidence type="ECO:0000256" key="2">
    <source>
        <dbReference type="ARBA" id="ARBA00004141"/>
    </source>
</evidence>
<reference evidence="14" key="1">
    <citation type="submission" date="2018-05" db="EMBL/GenBank/DDBJ databases">
        <authorList>
            <person name="Lanie J.A."/>
            <person name="Ng W.-L."/>
            <person name="Kazmierczak K.M."/>
            <person name="Andrzejewski T.M."/>
            <person name="Davidsen T.M."/>
            <person name="Wayne K.J."/>
            <person name="Tettelin H."/>
            <person name="Glass J.I."/>
            <person name="Rusch D."/>
            <person name="Podicherti R."/>
            <person name="Tsui H.-C.T."/>
            <person name="Winkler M.E."/>
        </authorList>
    </citation>
    <scope>NUCLEOTIDE SEQUENCE</scope>
</reference>
<feature type="non-terminal residue" evidence="14">
    <location>
        <position position="192"/>
    </location>
</feature>
<keyword evidence="4" id="KW-0645">Protease</keyword>
<evidence type="ECO:0000259" key="13">
    <source>
        <dbReference type="Pfam" id="PF02163"/>
    </source>
</evidence>
<keyword evidence="7" id="KW-0378">Hydrolase</keyword>
<comment type="similarity">
    <text evidence="3">Belongs to the peptidase M50B family.</text>
</comment>
<evidence type="ECO:0000256" key="10">
    <source>
        <dbReference type="ARBA" id="ARBA00023049"/>
    </source>
</evidence>
<gene>
    <name evidence="14" type="ORF">METZ01_LOCUS295491</name>
</gene>
<dbReference type="GO" id="GO:0016020">
    <property type="term" value="C:membrane"/>
    <property type="evidence" value="ECO:0007669"/>
    <property type="project" value="UniProtKB-SubCell"/>
</dbReference>
<keyword evidence="8" id="KW-0862">Zinc</keyword>
<organism evidence="14">
    <name type="scientific">marine metagenome</name>
    <dbReference type="NCBI Taxonomy" id="408172"/>
    <lineage>
        <taxon>unclassified sequences</taxon>
        <taxon>metagenomes</taxon>
        <taxon>ecological metagenomes</taxon>
    </lineage>
</organism>
<evidence type="ECO:0000256" key="8">
    <source>
        <dbReference type="ARBA" id="ARBA00022833"/>
    </source>
</evidence>
<keyword evidence="11 12" id="KW-0472">Membrane</keyword>
<keyword evidence="10" id="KW-0482">Metalloprotease</keyword>
<keyword evidence="5 12" id="KW-0812">Transmembrane</keyword>
<dbReference type="InterPro" id="IPR008915">
    <property type="entry name" value="Peptidase_M50"/>
</dbReference>
<evidence type="ECO:0000313" key="14">
    <source>
        <dbReference type="EMBL" id="SVC42637.1"/>
    </source>
</evidence>
<accession>A0A382M4L9</accession>
<feature type="transmembrane region" description="Helical" evidence="12">
    <location>
        <begin position="39"/>
        <end position="58"/>
    </location>
</feature>
<dbReference type="Pfam" id="PF02163">
    <property type="entry name" value="Peptidase_M50"/>
    <property type="match status" value="2"/>
</dbReference>
<proteinExistence type="inferred from homology"/>
<dbReference type="GO" id="GO:0006508">
    <property type="term" value="P:proteolysis"/>
    <property type="evidence" value="ECO:0007669"/>
    <property type="project" value="UniProtKB-KW"/>
</dbReference>
<evidence type="ECO:0000256" key="6">
    <source>
        <dbReference type="ARBA" id="ARBA00022723"/>
    </source>
</evidence>
<evidence type="ECO:0000256" key="9">
    <source>
        <dbReference type="ARBA" id="ARBA00022989"/>
    </source>
</evidence>
<sequence>MRWAWRVATIAGIPVYVHGTFAVLILFFLMSGLFQGRGVTAALASVAFILAIFATVILHELGHALTAKHFGIRTRDITLLPIGGIARLERMPDVSRQELWVALAGPAVNVLIAIVCLALFVGGTGQLPMLTLYPGETGFVGRFMAVNLTLALFNLVPAFPMDGGRVLRALLAEYVNYVRATEIAARIGQGLA</sequence>
<protein>
    <recommendedName>
        <fullName evidence="13">Peptidase M50 domain-containing protein</fullName>
    </recommendedName>
</protein>
<evidence type="ECO:0000256" key="12">
    <source>
        <dbReference type="SAM" id="Phobius"/>
    </source>
</evidence>
<keyword evidence="6" id="KW-0479">Metal-binding</keyword>
<dbReference type="AlphaFoldDB" id="A0A382M4L9"/>
<dbReference type="PANTHER" id="PTHR39188">
    <property type="entry name" value="MEMBRANE-ASSOCIATED ZINC METALLOPROTEASE M50B"/>
    <property type="match status" value="1"/>
</dbReference>
<keyword evidence="9 12" id="KW-1133">Transmembrane helix</keyword>
<evidence type="ECO:0000256" key="4">
    <source>
        <dbReference type="ARBA" id="ARBA00022670"/>
    </source>
</evidence>
<name>A0A382M4L9_9ZZZZ</name>
<evidence type="ECO:0000256" key="3">
    <source>
        <dbReference type="ARBA" id="ARBA00007931"/>
    </source>
</evidence>